<protein>
    <submittedName>
        <fullName evidence="2">CueP family metal-binding protein</fullName>
    </submittedName>
</protein>
<name>A0ABV6P959_9MICC</name>
<comment type="caution">
    <text evidence="2">The sequence shown here is derived from an EMBL/GenBank/DDBJ whole genome shotgun (WGS) entry which is preliminary data.</text>
</comment>
<dbReference type="InterPro" id="IPR047808">
    <property type="entry name" value="CueP-like"/>
</dbReference>
<proteinExistence type="predicted"/>
<keyword evidence="1" id="KW-0732">Signal</keyword>
<dbReference type="Pfam" id="PF21172">
    <property type="entry name" value="CueP"/>
    <property type="match status" value="1"/>
</dbReference>
<dbReference type="Proteomes" id="UP001589862">
    <property type="component" value="Unassembled WGS sequence"/>
</dbReference>
<evidence type="ECO:0000256" key="1">
    <source>
        <dbReference type="SAM" id="SignalP"/>
    </source>
</evidence>
<keyword evidence="3" id="KW-1185">Reference proteome</keyword>
<feature type="signal peptide" evidence="1">
    <location>
        <begin position="1"/>
        <end position="24"/>
    </location>
</feature>
<dbReference type="Gene3D" id="2.60.40.3700">
    <property type="match status" value="1"/>
</dbReference>
<organism evidence="2 3">
    <name type="scientific">Micrococcoides hystricis</name>
    <dbReference type="NCBI Taxonomy" id="1572761"/>
    <lineage>
        <taxon>Bacteria</taxon>
        <taxon>Bacillati</taxon>
        <taxon>Actinomycetota</taxon>
        <taxon>Actinomycetes</taxon>
        <taxon>Micrococcales</taxon>
        <taxon>Micrococcaceae</taxon>
        <taxon>Micrococcoides</taxon>
    </lineage>
</organism>
<reference evidence="2 3" key="1">
    <citation type="submission" date="2024-09" db="EMBL/GenBank/DDBJ databases">
        <authorList>
            <person name="Sun Q."/>
            <person name="Mori K."/>
        </authorList>
    </citation>
    <scope>NUCLEOTIDE SEQUENCE [LARGE SCALE GENOMIC DNA]</scope>
    <source>
        <strain evidence="2 3">NCAIM B.02604</strain>
    </source>
</reference>
<sequence length="199" mass="22383">MSLYRRVLALLAASLLLLTACAPASSLDDVLSKYGMAGKNAEEIIEHLETMDPQDRPDDLLVSVQADQLVIQEQPDGTEHTMPLPQDKFYLSIAPYKEQTHDCFYHALTSCLGEITDTEFFVHIRDTETGENYVNDHYRTNPNGFVGFWLPRDRNVEMKLSTHADHGLESPKVQLSTASDAPTCITDVKLNPIIYVEEK</sequence>
<evidence type="ECO:0000313" key="3">
    <source>
        <dbReference type="Proteomes" id="UP001589862"/>
    </source>
</evidence>
<feature type="chain" id="PRO_5045101268" evidence="1">
    <location>
        <begin position="25"/>
        <end position="199"/>
    </location>
</feature>
<dbReference type="RefSeq" id="WP_377457763.1">
    <property type="nucleotide sequence ID" value="NZ_JBHLUB010000001.1"/>
</dbReference>
<dbReference type="EMBL" id="JBHLUB010000001">
    <property type="protein sequence ID" value="MFC0581151.1"/>
    <property type="molecule type" value="Genomic_DNA"/>
</dbReference>
<gene>
    <name evidence="2" type="ORF">ACFFFR_01935</name>
</gene>
<accession>A0ABV6P959</accession>
<dbReference type="PROSITE" id="PS51257">
    <property type="entry name" value="PROKAR_LIPOPROTEIN"/>
    <property type="match status" value="1"/>
</dbReference>
<evidence type="ECO:0000313" key="2">
    <source>
        <dbReference type="EMBL" id="MFC0581151.1"/>
    </source>
</evidence>
<dbReference type="NCBIfam" id="NF038094">
    <property type="entry name" value="CueP_fam"/>
    <property type="match status" value="1"/>
</dbReference>